<feature type="transmembrane region" description="Helical" evidence="15">
    <location>
        <begin position="235"/>
        <end position="254"/>
    </location>
</feature>
<dbReference type="GO" id="GO:0005249">
    <property type="term" value="F:voltage-gated potassium channel activity"/>
    <property type="evidence" value="ECO:0007669"/>
    <property type="project" value="Ensembl"/>
</dbReference>
<keyword evidence="7" id="KW-0851">Voltage-gated channel</keyword>
<dbReference type="Gene3D" id="1.10.287.70">
    <property type="match status" value="1"/>
</dbReference>
<dbReference type="InterPro" id="IPR013821">
    <property type="entry name" value="K_chnl_volt-dep_KCNQ_C"/>
</dbReference>
<feature type="transmembrane region" description="Helical" evidence="15">
    <location>
        <begin position="95"/>
        <end position="117"/>
    </location>
</feature>
<evidence type="ECO:0000259" key="17">
    <source>
        <dbReference type="Pfam" id="PF03520"/>
    </source>
</evidence>
<comment type="subcellular location">
    <subcellularLocation>
        <location evidence="1">Cell membrane</location>
        <topology evidence="1">Multi-pass membrane protein</topology>
    </subcellularLocation>
</comment>
<gene>
    <name evidence="18" type="primary">KCNQ4</name>
</gene>
<keyword evidence="4" id="KW-0633">Potassium transport</keyword>
<dbReference type="GeneTree" id="ENSGT00940000159209"/>
<feature type="transmembrane region" description="Helical" evidence="15">
    <location>
        <begin position="170"/>
        <end position="195"/>
    </location>
</feature>
<evidence type="ECO:0000256" key="15">
    <source>
        <dbReference type="SAM" id="Phobius"/>
    </source>
</evidence>
<keyword evidence="11 15" id="KW-0472">Membrane</keyword>
<reference evidence="19" key="1">
    <citation type="submission" date="2016-06" db="EMBL/GenBank/DDBJ databases">
        <title>De novo assembly and RNA-Seq shows season-dependent expression and editing in black bear kidneys.</title>
        <authorList>
            <person name="Korstanje R."/>
            <person name="Srivastava A."/>
            <person name="Sarsani V.K."/>
            <person name="Sheehan S.M."/>
            <person name="Seger R.L."/>
            <person name="Barter M.E."/>
            <person name="Lindqvist C."/>
            <person name="Brody L.C."/>
            <person name="Mullikin J.C."/>
        </authorList>
    </citation>
    <scope>NUCLEOTIDE SEQUENCE [LARGE SCALE GENOMIC DNA]</scope>
</reference>
<feature type="domain" description="Ion transport" evidence="16">
    <location>
        <begin position="95"/>
        <end position="324"/>
    </location>
</feature>
<keyword evidence="5 15" id="KW-0812">Transmembrane</keyword>
<keyword evidence="3" id="KW-1003">Cell membrane</keyword>
<feature type="region of interest" description="Disordered" evidence="14">
    <location>
        <begin position="440"/>
        <end position="479"/>
    </location>
</feature>
<feature type="compositionally biased region" description="Pro residues" evidence="14">
    <location>
        <begin position="1"/>
        <end position="18"/>
    </location>
</feature>
<dbReference type="Gene3D" id="6.10.140.1910">
    <property type="match status" value="2"/>
</dbReference>
<comment type="catalytic activity">
    <reaction evidence="13">
        <text>K(+)(in) = K(+)(out)</text>
        <dbReference type="Rhea" id="RHEA:29463"/>
        <dbReference type="ChEBI" id="CHEBI:29103"/>
    </reaction>
</comment>
<feature type="transmembrane region" description="Helical" evidence="15">
    <location>
        <begin position="129"/>
        <end position="149"/>
    </location>
</feature>
<name>A0A452QJF2_URSAM</name>
<organism evidence="18 19">
    <name type="scientific">Ursus americanus</name>
    <name type="common">American black bear</name>
    <name type="synonym">Euarctos americanus</name>
    <dbReference type="NCBI Taxonomy" id="9643"/>
    <lineage>
        <taxon>Eukaryota</taxon>
        <taxon>Metazoa</taxon>
        <taxon>Chordata</taxon>
        <taxon>Craniata</taxon>
        <taxon>Vertebrata</taxon>
        <taxon>Euteleostomi</taxon>
        <taxon>Mammalia</taxon>
        <taxon>Eutheria</taxon>
        <taxon>Laurasiatheria</taxon>
        <taxon>Carnivora</taxon>
        <taxon>Caniformia</taxon>
        <taxon>Ursidae</taxon>
        <taxon>Ursus</taxon>
    </lineage>
</organism>
<evidence type="ECO:0000256" key="3">
    <source>
        <dbReference type="ARBA" id="ARBA00022475"/>
    </source>
</evidence>
<feature type="compositionally biased region" description="Basic and acidic residues" evidence="14">
    <location>
        <begin position="588"/>
        <end position="602"/>
    </location>
</feature>
<dbReference type="FunFam" id="1.20.120.350:FF:000017">
    <property type="entry name" value="potassium voltage-gated channel subfamily KQT member 1"/>
    <property type="match status" value="1"/>
</dbReference>
<dbReference type="Pfam" id="PF00520">
    <property type="entry name" value="Ion_trans"/>
    <property type="match status" value="1"/>
</dbReference>
<reference evidence="18" key="2">
    <citation type="submission" date="2025-08" db="UniProtKB">
        <authorList>
            <consortium name="Ensembl"/>
        </authorList>
    </citation>
    <scope>IDENTIFICATION</scope>
</reference>
<keyword evidence="6" id="KW-0631">Potassium channel</keyword>
<evidence type="ECO:0000313" key="18">
    <source>
        <dbReference type="Ensembl" id="ENSUAMP00000005294.1"/>
    </source>
</evidence>
<dbReference type="GO" id="GO:0008076">
    <property type="term" value="C:voltage-gated potassium channel complex"/>
    <property type="evidence" value="ECO:0007669"/>
    <property type="project" value="TreeGrafter"/>
</dbReference>
<evidence type="ECO:0000256" key="8">
    <source>
        <dbReference type="ARBA" id="ARBA00022958"/>
    </source>
</evidence>
<dbReference type="Ensembl" id="ENSUAMT00000006013.1">
    <property type="protein sequence ID" value="ENSUAMP00000005294.1"/>
    <property type="gene ID" value="ENSUAMG00000004706.1"/>
</dbReference>
<feature type="transmembrane region" description="Helical" evidence="15">
    <location>
        <begin position="295"/>
        <end position="320"/>
    </location>
</feature>
<keyword evidence="2" id="KW-0813">Transport</keyword>
<dbReference type="PANTHER" id="PTHR47735:SF7">
    <property type="entry name" value="POTASSIUM VOLTAGE-GATED CHANNEL SUBFAMILY KQT MEMBER 4"/>
    <property type="match status" value="1"/>
</dbReference>
<dbReference type="STRING" id="9643.ENSUAMP00000005294"/>
<evidence type="ECO:0000256" key="2">
    <source>
        <dbReference type="ARBA" id="ARBA00022448"/>
    </source>
</evidence>
<dbReference type="PRINTS" id="PR01459">
    <property type="entry name" value="KCNQCHANNEL"/>
</dbReference>
<protein>
    <submittedName>
        <fullName evidence="18">Potassium voltage-gated channel subfamily Q member 4</fullName>
    </submittedName>
</protein>
<evidence type="ECO:0000256" key="4">
    <source>
        <dbReference type="ARBA" id="ARBA00022538"/>
    </source>
</evidence>
<dbReference type="FunFam" id="1.10.287.70:FF:000016">
    <property type="entry name" value="Putative potassium voltage-gated channel subfamily KQT member 2"/>
    <property type="match status" value="1"/>
</dbReference>
<evidence type="ECO:0000256" key="11">
    <source>
        <dbReference type="ARBA" id="ARBA00023136"/>
    </source>
</evidence>
<feature type="domain" description="Potassium channel voltage dependent KCNQ C-terminal" evidence="17">
    <location>
        <begin position="461"/>
        <end position="641"/>
    </location>
</feature>
<keyword evidence="19" id="KW-1185">Reference proteome</keyword>
<proteinExistence type="predicted"/>
<keyword evidence="8" id="KW-0630">Potassium</keyword>
<dbReference type="AlphaFoldDB" id="A0A452QJF2"/>
<keyword evidence="10" id="KW-0406">Ion transport</keyword>
<dbReference type="SUPFAM" id="SSF81324">
    <property type="entry name" value="Voltage-gated potassium channels"/>
    <property type="match status" value="1"/>
</dbReference>
<evidence type="ECO:0000256" key="1">
    <source>
        <dbReference type="ARBA" id="ARBA00004651"/>
    </source>
</evidence>
<dbReference type="PANTHER" id="PTHR47735">
    <property type="entry name" value="POTASSIUM VOLTAGE-GATED CHANNEL SUBFAMILY KQT MEMBER 4"/>
    <property type="match status" value="1"/>
</dbReference>
<dbReference type="Pfam" id="PF03520">
    <property type="entry name" value="KCNQ_channel"/>
    <property type="match status" value="1"/>
</dbReference>
<evidence type="ECO:0000256" key="7">
    <source>
        <dbReference type="ARBA" id="ARBA00022882"/>
    </source>
</evidence>
<feature type="region of interest" description="Disordered" evidence="14">
    <location>
        <begin position="1"/>
        <end position="54"/>
    </location>
</feature>
<keyword evidence="12" id="KW-0407">Ion channel</keyword>
<dbReference type="PRINTS" id="PR00169">
    <property type="entry name" value="KCHANNEL"/>
</dbReference>
<reference evidence="18" key="3">
    <citation type="submission" date="2025-09" db="UniProtKB">
        <authorList>
            <consortium name="Ensembl"/>
        </authorList>
    </citation>
    <scope>IDENTIFICATION</scope>
</reference>
<dbReference type="InterPro" id="IPR005821">
    <property type="entry name" value="Ion_trans_dom"/>
</dbReference>
<feature type="region of interest" description="Disordered" evidence="14">
    <location>
        <begin position="585"/>
        <end position="605"/>
    </location>
</feature>
<keyword evidence="9 15" id="KW-1133">Transmembrane helix</keyword>
<evidence type="ECO:0000256" key="13">
    <source>
        <dbReference type="ARBA" id="ARBA00034430"/>
    </source>
</evidence>
<evidence type="ECO:0000256" key="14">
    <source>
        <dbReference type="SAM" id="MobiDB-lite"/>
    </source>
</evidence>
<evidence type="ECO:0000256" key="5">
    <source>
        <dbReference type="ARBA" id="ARBA00022692"/>
    </source>
</evidence>
<evidence type="ECO:0000256" key="9">
    <source>
        <dbReference type="ARBA" id="ARBA00022989"/>
    </source>
</evidence>
<evidence type="ECO:0000313" key="19">
    <source>
        <dbReference type="Proteomes" id="UP000291022"/>
    </source>
</evidence>
<accession>A0A452QJF2</accession>
<evidence type="ECO:0000259" key="16">
    <source>
        <dbReference type="Pfam" id="PF00520"/>
    </source>
</evidence>
<dbReference type="Proteomes" id="UP000291022">
    <property type="component" value="Unassembled WGS sequence"/>
</dbReference>
<sequence length="690" mass="75960">PGRGPPPAVSAAPPPGGPLPRGGWWRSAPCRAERGDAGGGGSPRRHRPPGQPSTAGAPLLAGSACGQRSSAAHKRYRRLQNWVYNVLERPRGWAFVYHVFIFLLVFSCLVLSVLSTIQEHQELANECLLILEFVMIVVFGLEYIIRVWSAGCCCRYRGWQGRFRFARKPFCVIDFIVFVASVAVIAAGTQGNIFATSALRSMRFLQILRMVRMDRRGGTWKLLGSVVYAHSKELITAWYIGFLVLIFASFLVYLAEKDANSDFSSYADSLWWGTITLTTIGYGDKTPHTWLGRVLAAGFALLGISFFALPAGILGSGFALKVQEQHRQKHFEKRRMPAANLIQVQDAQEAPEMNCSGARCPAALPAADGALSCRELALLFEHVQRARNGGLRPLEVRRAPVPDGAPSRYPPVATCHRPGSASFCPGESSRMGIKDRIRMGGSQRRTGPSKQHLAPPPIPTSPSSEQVGEAASPTKVQKSWSFNDRTRFRASLRLKPRTSAEEGPSEEVAEEKSYQCELTVDDVMPAVKTVIRSVRILKFLVAKRKFKETLRPYDVKDVIEQYSAGHLDMLGRIKSLQARVDQIVGRGPGDRKAREKGDKGPSDTEAVDEISMMGRVVKVEKQSIEHKLDLLLGFYSRCLRSGTSASLGTVQVPLFDPNITSDYHSPVDHEDISVSAQTLSISRSVSTNMD</sequence>
<evidence type="ECO:0000256" key="6">
    <source>
        <dbReference type="ARBA" id="ARBA00022826"/>
    </source>
</evidence>
<dbReference type="InterPro" id="IPR003937">
    <property type="entry name" value="K_chnl_volt-dep_KCNQ"/>
</dbReference>
<feature type="region of interest" description="Disordered" evidence="14">
    <location>
        <begin position="394"/>
        <end position="414"/>
    </location>
</feature>
<evidence type="ECO:0000256" key="12">
    <source>
        <dbReference type="ARBA" id="ARBA00023303"/>
    </source>
</evidence>
<evidence type="ECO:0000256" key="10">
    <source>
        <dbReference type="ARBA" id="ARBA00023065"/>
    </source>
</evidence>